<dbReference type="EMBL" id="JAWNGG020000066">
    <property type="protein sequence ID" value="KAK9304169.1"/>
    <property type="molecule type" value="Genomic_DNA"/>
</dbReference>
<proteinExistence type="predicted"/>
<dbReference type="Proteomes" id="UP001432146">
    <property type="component" value="Unassembled WGS sequence"/>
</dbReference>
<evidence type="ECO:0000313" key="3">
    <source>
        <dbReference type="Proteomes" id="UP001432146"/>
    </source>
</evidence>
<dbReference type="AlphaFoldDB" id="A0AAW1A4G2"/>
<sequence length="116" mass="12918">MLRMDASEEIRIPSREKRTEDTRVQQPEATGEGIGRERNGESGLDALQRQHSHRSCRGFPRSSSLSLRVYLHERQGSDLSFIRLAARQTPGYSAAGYLSVVSRALPNAAFDNALFA</sequence>
<comment type="caution">
    <text evidence="2">The sequence shown here is derived from an EMBL/GenBank/DDBJ whole genome shotgun (WGS) entry which is preliminary data.</text>
</comment>
<evidence type="ECO:0000256" key="1">
    <source>
        <dbReference type="SAM" id="MobiDB-lite"/>
    </source>
</evidence>
<keyword evidence="3" id="KW-1185">Reference proteome</keyword>
<gene>
    <name evidence="2" type="ORF">QLX08_004424</name>
</gene>
<feature type="region of interest" description="Disordered" evidence="1">
    <location>
        <begin position="1"/>
        <end position="60"/>
    </location>
</feature>
<evidence type="ECO:0000313" key="2">
    <source>
        <dbReference type="EMBL" id="KAK9304169.1"/>
    </source>
</evidence>
<reference evidence="2 3" key="1">
    <citation type="submission" date="2024-05" db="EMBL/GenBank/DDBJ databases">
        <title>The nuclear and mitochondrial genome assemblies of Tetragonisca angustula (Apidae: Meliponini), a tiny yet remarkable pollinator in the Neotropics.</title>
        <authorList>
            <person name="Ferrari R."/>
            <person name="Ricardo P.C."/>
            <person name="Dias F.C."/>
            <person name="Araujo N.S."/>
            <person name="Soares D.O."/>
            <person name="Zhou Q.-S."/>
            <person name="Zhu C.-D."/>
            <person name="Coutinho L."/>
            <person name="Airas M.C."/>
            <person name="Batista T.M."/>
        </authorList>
    </citation>
    <scope>NUCLEOTIDE SEQUENCE [LARGE SCALE GENOMIC DNA]</scope>
    <source>
        <strain evidence="2">ASF017062</strain>
        <tissue evidence="2">Abdomen</tissue>
    </source>
</reference>
<accession>A0AAW1A4G2</accession>
<name>A0AAW1A4G2_9HYME</name>
<organism evidence="2 3">
    <name type="scientific">Tetragonisca angustula</name>
    <dbReference type="NCBI Taxonomy" id="166442"/>
    <lineage>
        <taxon>Eukaryota</taxon>
        <taxon>Metazoa</taxon>
        <taxon>Ecdysozoa</taxon>
        <taxon>Arthropoda</taxon>
        <taxon>Hexapoda</taxon>
        <taxon>Insecta</taxon>
        <taxon>Pterygota</taxon>
        <taxon>Neoptera</taxon>
        <taxon>Endopterygota</taxon>
        <taxon>Hymenoptera</taxon>
        <taxon>Apocrita</taxon>
        <taxon>Aculeata</taxon>
        <taxon>Apoidea</taxon>
        <taxon>Anthophila</taxon>
        <taxon>Apidae</taxon>
        <taxon>Tetragonisca</taxon>
    </lineage>
</organism>
<feature type="compositionally biased region" description="Basic and acidic residues" evidence="1">
    <location>
        <begin position="1"/>
        <end position="23"/>
    </location>
</feature>
<protein>
    <submittedName>
        <fullName evidence="2">Uncharacterized protein</fullName>
    </submittedName>
</protein>